<protein>
    <recommendedName>
        <fullName evidence="1">HD/PDEase domain-containing protein</fullName>
    </recommendedName>
</protein>
<dbReference type="SUPFAM" id="SSF109604">
    <property type="entry name" value="HD-domain/PDEase-like"/>
    <property type="match status" value="1"/>
</dbReference>
<reference evidence="2 3" key="1">
    <citation type="journal article" date="2016" name="Nat. Commun.">
        <title>Thousands of microbial genomes shed light on interconnected biogeochemical processes in an aquifer system.</title>
        <authorList>
            <person name="Anantharaman K."/>
            <person name="Brown C.T."/>
            <person name="Hug L.A."/>
            <person name="Sharon I."/>
            <person name="Castelle C.J."/>
            <person name="Probst A.J."/>
            <person name="Thomas B.C."/>
            <person name="Singh A."/>
            <person name="Wilkins M.J."/>
            <person name="Karaoz U."/>
            <person name="Brodie E.L."/>
            <person name="Williams K.H."/>
            <person name="Hubbard S.S."/>
            <person name="Banfield J.F."/>
        </authorList>
    </citation>
    <scope>NUCLEOTIDE SEQUENCE [LARGE SCALE GENOMIC DNA]</scope>
</reference>
<dbReference type="EMBL" id="MHLI01000008">
    <property type="protein sequence ID" value="OGZ05637.1"/>
    <property type="molecule type" value="Genomic_DNA"/>
</dbReference>
<dbReference type="GO" id="GO:0008893">
    <property type="term" value="F:guanosine-3',5'-bis(diphosphate) 3'-diphosphatase activity"/>
    <property type="evidence" value="ECO:0007669"/>
    <property type="project" value="TreeGrafter"/>
</dbReference>
<dbReference type="Gene3D" id="1.10.3210.10">
    <property type="entry name" value="Hypothetical protein af1432"/>
    <property type="match status" value="1"/>
</dbReference>
<gene>
    <name evidence="2" type="ORF">A2845_04745</name>
</gene>
<dbReference type="InterPro" id="IPR052194">
    <property type="entry name" value="MESH1"/>
</dbReference>
<dbReference type="Proteomes" id="UP000177122">
    <property type="component" value="Unassembled WGS sequence"/>
</dbReference>
<sequence>MIYTKKLKEAITFSIKTHEVYQKQKRKGKDIPYITHPLTVGLILAHAGASEDVIIAGILHDTVEDSSPEKSVSKEMIAERFGESVAALVMSVTEEDQSRPWEVRKNDALEHIAHFSHGSLLVKSADTISNVSEIMDDHRKDGDDMFARFHSSKERTVANYLEVTKRLLLRWPESPLAKDLKHIHDQLLVV</sequence>
<accession>A0A1G2CWI4</accession>
<dbReference type="PANTHER" id="PTHR46246:SF1">
    <property type="entry name" value="GUANOSINE-3',5'-BIS(DIPHOSPHATE) 3'-PYROPHOSPHOHYDROLASE MESH1"/>
    <property type="match status" value="1"/>
</dbReference>
<name>A0A1G2CWI4_9BACT</name>
<dbReference type="Pfam" id="PF13328">
    <property type="entry name" value="HD_4"/>
    <property type="match status" value="1"/>
</dbReference>
<proteinExistence type="predicted"/>
<dbReference type="AlphaFoldDB" id="A0A1G2CWI4"/>
<evidence type="ECO:0000259" key="1">
    <source>
        <dbReference type="SMART" id="SM00471"/>
    </source>
</evidence>
<feature type="domain" description="HD/PDEase" evidence="1">
    <location>
        <begin position="29"/>
        <end position="140"/>
    </location>
</feature>
<evidence type="ECO:0000313" key="2">
    <source>
        <dbReference type="EMBL" id="OGZ05637.1"/>
    </source>
</evidence>
<dbReference type="SMART" id="SM00471">
    <property type="entry name" value="HDc"/>
    <property type="match status" value="1"/>
</dbReference>
<dbReference type="InterPro" id="IPR003607">
    <property type="entry name" value="HD/PDEase_dom"/>
</dbReference>
<organism evidence="2 3">
    <name type="scientific">Candidatus Lloydbacteria bacterium RIFCSPHIGHO2_01_FULL_49_22</name>
    <dbReference type="NCBI Taxonomy" id="1798658"/>
    <lineage>
        <taxon>Bacteria</taxon>
        <taxon>Candidatus Lloydiibacteriota</taxon>
    </lineage>
</organism>
<evidence type="ECO:0000313" key="3">
    <source>
        <dbReference type="Proteomes" id="UP000177122"/>
    </source>
</evidence>
<dbReference type="PANTHER" id="PTHR46246">
    <property type="entry name" value="GUANOSINE-3',5'-BIS(DIPHOSPHATE) 3'-PYROPHOSPHOHYDROLASE MESH1"/>
    <property type="match status" value="1"/>
</dbReference>
<comment type="caution">
    <text evidence="2">The sequence shown here is derived from an EMBL/GenBank/DDBJ whole genome shotgun (WGS) entry which is preliminary data.</text>
</comment>